<evidence type="ECO:0000313" key="6">
    <source>
        <dbReference type="EMBL" id="GFZ62816.1"/>
    </source>
</evidence>
<dbReference type="Gene3D" id="1.10.10.10">
    <property type="entry name" value="Winged helix-like DNA-binding domain superfamily/Winged helix DNA-binding domain"/>
    <property type="match status" value="1"/>
</dbReference>
<dbReference type="Proteomes" id="UP000050490">
    <property type="component" value="Unassembled WGS sequence"/>
</dbReference>
<dbReference type="GO" id="GO:0003700">
    <property type="term" value="F:DNA-binding transcription factor activity"/>
    <property type="evidence" value="ECO:0007669"/>
    <property type="project" value="InterPro"/>
</dbReference>
<dbReference type="Proteomes" id="UP000275613">
    <property type="component" value="Unassembled WGS sequence"/>
</dbReference>
<reference evidence="6" key="3">
    <citation type="submission" date="2020-09" db="EMBL/GenBank/DDBJ databases">
        <title>Pseudomonas syringae pv. eriobotryae genome sequence causing loquat canker disease.</title>
        <authorList>
            <person name="Fukuda S."/>
            <person name="Tashiro H."/>
            <person name="Nagano Y."/>
        </authorList>
    </citation>
    <scope>NUCLEOTIDE SEQUENCE</scope>
    <source>
        <strain evidence="6">AM001</strain>
    </source>
</reference>
<dbReference type="EMBL" id="RBOA01000205">
    <property type="protein sequence ID" value="RMM00791.1"/>
    <property type="molecule type" value="Genomic_DNA"/>
</dbReference>
<comment type="similarity">
    <text evidence="1">Belongs to the LysR transcriptional regulatory family.</text>
</comment>
<dbReference type="GO" id="GO:0000976">
    <property type="term" value="F:transcription cis-regulatory region binding"/>
    <property type="evidence" value="ECO:0007669"/>
    <property type="project" value="TreeGrafter"/>
</dbReference>
<organism evidence="7 10">
    <name type="scientific">Pseudomonas amygdali pv. eriobotryae</name>
    <dbReference type="NCBI Taxonomy" id="129137"/>
    <lineage>
        <taxon>Bacteria</taxon>
        <taxon>Pseudomonadati</taxon>
        <taxon>Pseudomonadota</taxon>
        <taxon>Gammaproteobacteria</taxon>
        <taxon>Pseudomonadales</taxon>
        <taxon>Pseudomonadaceae</taxon>
        <taxon>Pseudomonas</taxon>
        <taxon>Pseudomonas amygdali</taxon>
    </lineage>
</organism>
<accession>A0A0P9QM21</accession>
<comment type="caution">
    <text evidence="7">The sequence shown here is derived from an EMBL/GenBank/DDBJ whole genome shotgun (WGS) entry which is preliminary data.</text>
</comment>
<dbReference type="SUPFAM" id="SSF46785">
    <property type="entry name" value="Winged helix' DNA-binding domain"/>
    <property type="match status" value="1"/>
</dbReference>
<dbReference type="Pfam" id="PF03466">
    <property type="entry name" value="LysR_substrate"/>
    <property type="match status" value="1"/>
</dbReference>
<proteinExistence type="inferred from homology"/>
<dbReference type="PATRIC" id="fig|129137.4.peg.6630"/>
<dbReference type="CDD" id="cd05466">
    <property type="entry name" value="PBP2_LTTR_substrate"/>
    <property type="match status" value="1"/>
</dbReference>
<evidence type="ECO:0000256" key="1">
    <source>
        <dbReference type="ARBA" id="ARBA00009437"/>
    </source>
</evidence>
<dbReference type="InterPro" id="IPR036388">
    <property type="entry name" value="WH-like_DNA-bd_sf"/>
</dbReference>
<dbReference type="Pfam" id="PF00126">
    <property type="entry name" value="HTH_1"/>
    <property type="match status" value="1"/>
</dbReference>
<feature type="domain" description="HTH lysR-type" evidence="5">
    <location>
        <begin position="2"/>
        <end position="59"/>
    </location>
</feature>
<evidence type="ECO:0000313" key="8">
    <source>
        <dbReference type="EMBL" id="RMM00791.1"/>
    </source>
</evidence>
<dbReference type="PANTHER" id="PTHR30126:SF77">
    <property type="entry name" value="TRANSCRIPTIONAL REGULATORY PROTEIN"/>
    <property type="match status" value="1"/>
</dbReference>
<dbReference type="EMBL" id="LJQI01000187">
    <property type="protein sequence ID" value="KPX30066.1"/>
    <property type="molecule type" value="Genomic_DNA"/>
</dbReference>
<dbReference type="EMBL" id="BMZW01000052">
    <property type="protein sequence ID" value="GFZ62816.1"/>
    <property type="molecule type" value="Genomic_DNA"/>
</dbReference>
<keyword evidence="4" id="KW-0804">Transcription</keyword>
<evidence type="ECO:0000256" key="2">
    <source>
        <dbReference type="ARBA" id="ARBA00023015"/>
    </source>
</evidence>
<evidence type="ECO:0000256" key="3">
    <source>
        <dbReference type="ARBA" id="ARBA00023125"/>
    </source>
</evidence>
<evidence type="ECO:0000313" key="10">
    <source>
        <dbReference type="Proteomes" id="UP000050490"/>
    </source>
</evidence>
<keyword evidence="3" id="KW-0238">DNA-binding</keyword>
<dbReference type="PROSITE" id="PS50931">
    <property type="entry name" value="HTH_LYSR"/>
    <property type="match status" value="1"/>
</dbReference>
<dbReference type="PRINTS" id="PR00039">
    <property type="entry name" value="HTHLYSR"/>
</dbReference>
<evidence type="ECO:0000313" key="11">
    <source>
        <dbReference type="Proteomes" id="UP000272627"/>
    </source>
</evidence>
<evidence type="ECO:0000256" key="4">
    <source>
        <dbReference type="ARBA" id="ARBA00023163"/>
    </source>
</evidence>
<protein>
    <submittedName>
        <fullName evidence="6">LysR family transcriptional regulator</fullName>
    </submittedName>
    <submittedName>
        <fullName evidence="7">Relaxosome component</fullName>
    </submittedName>
</protein>
<evidence type="ECO:0000313" key="7">
    <source>
        <dbReference type="EMBL" id="KPX30066.1"/>
    </source>
</evidence>
<dbReference type="EMBL" id="RBPV01000296">
    <property type="protein sequence ID" value="RMO55876.1"/>
    <property type="molecule type" value="Genomic_DNA"/>
</dbReference>
<evidence type="ECO:0000313" key="9">
    <source>
        <dbReference type="EMBL" id="RMO55876.1"/>
    </source>
</evidence>
<gene>
    <name evidence="7" type="ORF">ALO70_200121</name>
    <name evidence="9" type="ORF">ALQ39_200046</name>
    <name evidence="8" type="ORF">ALQ86_200162</name>
    <name evidence="6" type="ORF">PSE10A_53270</name>
</gene>
<name>A0A0P9QM21_PSEA0</name>
<dbReference type="PANTHER" id="PTHR30126">
    <property type="entry name" value="HTH-TYPE TRANSCRIPTIONAL REGULATOR"/>
    <property type="match status" value="1"/>
</dbReference>
<dbReference type="InterPro" id="IPR005119">
    <property type="entry name" value="LysR_subst-bd"/>
</dbReference>
<dbReference type="SUPFAM" id="SSF53850">
    <property type="entry name" value="Periplasmic binding protein-like II"/>
    <property type="match status" value="1"/>
</dbReference>
<dbReference type="RefSeq" id="WP_057421255.1">
    <property type="nucleotide sequence ID" value="NZ_BMZW01000052.1"/>
</dbReference>
<reference evidence="11 12" key="2">
    <citation type="submission" date="2018-08" db="EMBL/GenBank/DDBJ databases">
        <title>Recombination of ecologically and evolutionarily significant loci maintains genetic cohesion in the Pseudomonas syringae species complex.</title>
        <authorList>
            <person name="Dillon M."/>
            <person name="Thakur S."/>
            <person name="Almeida R.N.D."/>
            <person name="Weir B.S."/>
            <person name="Guttman D.S."/>
        </authorList>
    </citation>
    <scope>NUCLEOTIDE SEQUENCE [LARGE SCALE GENOMIC DNA]</scope>
    <source>
        <strain evidence="9 12">ICMP 4316</strain>
        <strain evidence="8 11">ICMP 8636</strain>
    </source>
</reference>
<dbReference type="Proteomes" id="UP000630864">
    <property type="component" value="Unassembled WGS sequence"/>
</dbReference>
<evidence type="ECO:0000313" key="12">
    <source>
        <dbReference type="Proteomes" id="UP000275613"/>
    </source>
</evidence>
<reference evidence="7 10" key="1">
    <citation type="submission" date="2015-09" db="EMBL/GenBank/DDBJ databases">
        <title>Genome announcement of multiple Pseudomonas syringae strains.</title>
        <authorList>
            <person name="Thakur S."/>
            <person name="Wang P.W."/>
            <person name="Gong Y."/>
            <person name="Weir B.S."/>
            <person name="Guttman D.S."/>
        </authorList>
    </citation>
    <scope>NUCLEOTIDE SEQUENCE [LARGE SCALE GENOMIC DNA]</scope>
    <source>
        <strain evidence="7 10">ICMP4455</strain>
    </source>
</reference>
<dbReference type="InterPro" id="IPR036390">
    <property type="entry name" value="WH_DNA-bd_sf"/>
</dbReference>
<keyword evidence="2" id="KW-0805">Transcription regulation</keyword>
<dbReference type="InterPro" id="IPR000847">
    <property type="entry name" value="LysR_HTH_N"/>
</dbReference>
<evidence type="ECO:0000259" key="5">
    <source>
        <dbReference type="PROSITE" id="PS50931"/>
    </source>
</evidence>
<dbReference type="AlphaFoldDB" id="A0A0P9QM21"/>
<dbReference type="Proteomes" id="UP000272627">
    <property type="component" value="Unassembled WGS sequence"/>
</dbReference>
<dbReference type="Gene3D" id="3.40.190.10">
    <property type="entry name" value="Periplasmic binding protein-like II"/>
    <property type="match status" value="2"/>
</dbReference>
<sequence length="299" mass="33408">MVSFKQLEALFWIVELHGFEPAAVKLNMSQSAISKRITELEQIFDIQVFDRTKRSARLTAKGTQLFEQAALVLQQRDVLINQVSSKSSLVTHVRLGVTELVGMTWLPTWVKEIHALYPRVKIEPTLDASQALFHKLEKEELDIAVVPDVFHDHRFESIPLAKVSNEWMCAPNLMAHSGSVELEKLAEYTLLGQNASSAAGSILEGWLFTQGVHFKQVLRANNLLGQVSLAMSGLGVAYLPSETLGHVVKRGDLQVVISEPSLPEISYAAFYRGDRHHALHSDICRIAQVCCNFNRLLVV</sequence>